<accession>A0ABX7WUV7</accession>
<gene>
    <name evidence="1" type="ORF">J9253_06045</name>
</gene>
<sequence length="65" mass="7224">MNRSVEAILKQIHGESIILEIFTDAAAADRHDECSKHKMLDAAVLVLESLQALHTDLKQAMEVQP</sequence>
<evidence type="ECO:0000313" key="1">
    <source>
        <dbReference type="EMBL" id="QTR47494.1"/>
    </source>
</evidence>
<organism evidence="1 2">
    <name type="scientific">Thiothrix litoralis</name>
    <dbReference type="NCBI Taxonomy" id="2891210"/>
    <lineage>
        <taxon>Bacteria</taxon>
        <taxon>Pseudomonadati</taxon>
        <taxon>Pseudomonadota</taxon>
        <taxon>Gammaproteobacteria</taxon>
        <taxon>Thiotrichales</taxon>
        <taxon>Thiotrichaceae</taxon>
        <taxon>Thiothrix</taxon>
    </lineage>
</organism>
<keyword evidence="2" id="KW-1185">Reference proteome</keyword>
<dbReference type="RefSeq" id="WP_210223761.1">
    <property type="nucleotide sequence ID" value="NZ_CP072801.1"/>
</dbReference>
<dbReference type="Proteomes" id="UP000672039">
    <property type="component" value="Chromosome"/>
</dbReference>
<reference evidence="1 2" key="1">
    <citation type="submission" date="2021-04" db="EMBL/GenBank/DDBJ databases">
        <title>Genomics, taxonomy and metabolism of representatives of sulfur bacteria of the genus Thiothrix: Thiothrix fructosivorans QT, Thiothrix unzii A1T and three new species, Thiothrix subterranea sp. nov., Thiothrix litoralis sp. nov. and 'Candidatus Thiothrix anitrata' sp. nov.</title>
        <authorList>
            <person name="Ravin N.V."/>
            <person name="Smolyakov D."/>
            <person name="Rudenko T.S."/>
            <person name="Mardanov A.V."/>
            <person name="Beletsky A.V."/>
            <person name="Markov N.D."/>
            <person name="Fomenkov A.I."/>
            <person name="Roberts R.J."/>
            <person name="Karnachuk O.V."/>
            <person name="Novikov A."/>
            <person name="Grabovich M.Y."/>
        </authorList>
    </citation>
    <scope>NUCLEOTIDE SEQUENCE [LARGE SCALE GENOMIC DNA]</scope>
    <source>
        <strain evidence="1 2">AS</strain>
    </source>
</reference>
<name>A0ABX7WUV7_9GAMM</name>
<proteinExistence type="predicted"/>
<protein>
    <submittedName>
        <fullName evidence="1">Uncharacterized protein</fullName>
    </submittedName>
</protein>
<evidence type="ECO:0000313" key="2">
    <source>
        <dbReference type="Proteomes" id="UP000672039"/>
    </source>
</evidence>
<dbReference type="EMBL" id="CP072801">
    <property type="protein sequence ID" value="QTR47494.1"/>
    <property type="molecule type" value="Genomic_DNA"/>
</dbReference>